<evidence type="ECO:0000259" key="1">
    <source>
        <dbReference type="Pfam" id="PF01243"/>
    </source>
</evidence>
<dbReference type="STRING" id="443610.VE25_14205"/>
<feature type="domain" description="Pyridoxamine 5'-phosphate oxidase N-terminal" evidence="1">
    <location>
        <begin position="35"/>
        <end position="154"/>
    </location>
</feature>
<comment type="caution">
    <text evidence="2">The sequence shown here is derived from an EMBL/GenBank/DDBJ whole genome shotgun (WGS) entry which is preliminary data.</text>
</comment>
<evidence type="ECO:0000313" key="2">
    <source>
        <dbReference type="EMBL" id="KKB11167.1"/>
    </source>
</evidence>
<dbReference type="NCBIfam" id="TIGR04025">
    <property type="entry name" value="PPOX_FMN_DR2398"/>
    <property type="match status" value="1"/>
</dbReference>
<dbReference type="Gene3D" id="2.30.110.10">
    <property type="entry name" value="Electron Transport, Fmn-binding Protein, Chain A"/>
    <property type="match status" value="1"/>
</dbReference>
<dbReference type="AlphaFoldDB" id="A0A0F5FSM8"/>
<proteinExistence type="predicted"/>
<dbReference type="InterPro" id="IPR012349">
    <property type="entry name" value="Split_barrel_FMN-bd"/>
</dbReference>
<evidence type="ECO:0000313" key="3">
    <source>
        <dbReference type="Proteomes" id="UP000033632"/>
    </source>
</evidence>
<dbReference type="InterPro" id="IPR011576">
    <property type="entry name" value="Pyridox_Oxase_N"/>
</dbReference>
<keyword evidence="3" id="KW-1185">Reference proteome</keyword>
<dbReference type="SUPFAM" id="SSF50475">
    <property type="entry name" value="FMN-binding split barrel"/>
    <property type="match status" value="1"/>
</dbReference>
<dbReference type="RefSeq" id="WP_046109302.1">
    <property type="nucleotide sequence ID" value="NZ_JZEX01000122.1"/>
</dbReference>
<name>A0A0F5FSM8_9HYPH</name>
<sequence length="208" mass="22729">MTGNPQYRIADIAALEAHYGSVNDTSRLKEIDHIHPAYAALIKASPFAVLATGGQGGMDASPRGDLGGVVDIVDERTLILPDRRGNNRIDSLRNIIENPQVALIFLVPGLGETLRVNGRAEISADPELLERYAMDGKLPRTVLVIHVDAVFFQCSRALIRSQLWNPERHVPRASLPSTGAILEAVTRASIDGAAYDRELPERLKTTLY</sequence>
<dbReference type="InterPro" id="IPR024029">
    <property type="entry name" value="Pyridox_Oxase_FMN-dep"/>
</dbReference>
<dbReference type="Proteomes" id="UP000033632">
    <property type="component" value="Unassembled WGS sequence"/>
</dbReference>
<dbReference type="Pfam" id="PF01243">
    <property type="entry name" value="PNPOx_N"/>
    <property type="match status" value="1"/>
</dbReference>
<accession>A0A0F5FSM8</accession>
<dbReference type="OrthoDB" id="9790331at2"/>
<gene>
    <name evidence="2" type="ORF">VE25_14205</name>
</gene>
<dbReference type="PATRIC" id="fig|443610.3.peg.1085"/>
<dbReference type="PANTHER" id="PTHR42815:SF2">
    <property type="entry name" value="FAD-BINDING, PUTATIVE (AFU_ORTHOLOGUE AFUA_6G07600)-RELATED"/>
    <property type="match status" value="1"/>
</dbReference>
<reference evidence="2 3" key="1">
    <citation type="submission" date="2015-03" db="EMBL/GenBank/DDBJ databases">
        <authorList>
            <person name="Hassan Y.I."/>
            <person name="Lepp D."/>
            <person name="Li X.-Z."/>
            <person name="Zhou T."/>
        </authorList>
    </citation>
    <scope>NUCLEOTIDE SEQUENCE [LARGE SCALE GENOMIC DNA]</scope>
    <source>
        <strain evidence="2 3">BD-c194</strain>
    </source>
</reference>
<dbReference type="EMBL" id="JZEX01000122">
    <property type="protein sequence ID" value="KKB11167.1"/>
    <property type="molecule type" value="Genomic_DNA"/>
</dbReference>
<dbReference type="PANTHER" id="PTHR42815">
    <property type="entry name" value="FAD-BINDING, PUTATIVE (AFU_ORTHOLOGUE AFUA_6G07600)-RELATED"/>
    <property type="match status" value="1"/>
</dbReference>
<organism evidence="2 3">
    <name type="scientific">Devosia geojensis</name>
    <dbReference type="NCBI Taxonomy" id="443610"/>
    <lineage>
        <taxon>Bacteria</taxon>
        <taxon>Pseudomonadati</taxon>
        <taxon>Pseudomonadota</taxon>
        <taxon>Alphaproteobacteria</taxon>
        <taxon>Hyphomicrobiales</taxon>
        <taxon>Devosiaceae</taxon>
        <taxon>Devosia</taxon>
    </lineage>
</organism>
<protein>
    <submittedName>
        <fullName evidence="2">Pyridoxamine 5'-phosphate oxidase</fullName>
    </submittedName>
</protein>